<keyword evidence="4" id="KW-0808">Transferase</keyword>
<dbReference type="Pfam" id="PF22624">
    <property type="entry name" value="AASDHPPT_N"/>
    <property type="match status" value="1"/>
</dbReference>
<dbReference type="Proteomes" id="UP000835052">
    <property type="component" value="Unassembled WGS sequence"/>
</dbReference>
<dbReference type="Gene3D" id="3.90.470.20">
    <property type="entry name" value="4'-phosphopantetheinyl transferase domain"/>
    <property type="match status" value="2"/>
</dbReference>
<keyword evidence="9" id="KW-0175">Coiled coil</keyword>
<evidence type="ECO:0000256" key="7">
    <source>
        <dbReference type="ARBA" id="ARBA00048641"/>
    </source>
</evidence>
<accession>A0A8S1HAU1</accession>
<dbReference type="GO" id="GO:0000287">
    <property type="term" value="F:magnesium ion binding"/>
    <property type="evidence" value="ECO:0007669"/>
    <property type="project" value="InterPro"/>
</dbReference>
<dbReference type="InterPro" id="IPR055066">
    <property type="entry name" value="AASDHPPT_N"/>
</dbReference>
<evidence type="ECO:0000259" key="10">
    <source>
        <dbReference type="Pfam" id="PF01648"/>
    </source>
</evidence>
<evidence type="ECO:0000256" key="5">
    <source>
        <dbReference type="ARBA" id="ARBA00030484"/>
    </source>
</evidence>
<feature type="domain" description="4'-phosphopantetheinyl transferase" evidence="10">
    <location>
        <begin position="110"/>
        <end position="193"/>
    </location>
</feature>
<dbReference type="GO" id="GO:0019878">
    <property type="term" value="P:lysine biosynthetic process via aminoadipic acid"/>
    <property type="evidence" value="ECO:0007669"/>
    <property type="project" value="TreeGrafter"/>
</dbReference>
<comment type="caution">
    <text evidence="12">The sequence shown here is derived from an EMBL/GenBank/DDBJ whole genome shotgun (WGS) entry which is preliminary data.</text>
</comment>
<evidence type="ECO:0000256" key="1">
    <source>
        <dbReference type="ARBA" id="ARBA00006195"/>
    </source>
</evidence>
<evidence type="ECO:0000256" key="4">
    <source>
        <dbReference type="ARBA" id="ARBA00022679"/>
    </source>
</evidence>
<dbReference type="EMBL" id="CAJGYM010000022">
    <property type="protein sequence ID" value="CAD6191618.1"/>
    <property type="molecule type" value="Genomic_DNA"/>
</dbReference>
<sequence length="279" mass="31625">MKSLRWAVSLSECASNKNFEELLRRSFLCVTEDDVAQQHEFHYRDDSLACLVGRLLARCAAATSLSLNWSQVGFGRTSRGKPFVASHPDGYHFNVSHQGDFVVLASSSCPVGVDVMKVDESRCSSASAQIQRLERQFTALELRTVRNPANNSLRWRAFYRIWCLKESVLKATGIGLATNLRDYEFVVDRQTHEPGCFITSTKFLMEKELQEDFIFEESFVDQHHCVAVATNGSVPPIGNEFQRISLDFLLKDAEFINISPDLNDMDELDSFLAKPNKHF</sequence>
<dbReference type="PANTHER" id="PTHR12215">
    <property type="entry name" value="PHOSPHOPANTETHEINE TRANSFERASE"/>
    <property type="match status" value="1"/>
</dbReference>
<comment type="catalytic activity">
    <reaction evidence="7">
        <text>apo-[ACP] + CoA = holo-[ACP] + adenosine 3',5'-bisphosphate + H(+)</text>
        <dbReference type="Rhea" id="RHEA:12068"/>
        <dbReference type="Rhea" id="RHEA-COMP:9685"/>
        <dbReference type="Rhea" id="RHEA-COMP:9690"/>
        <dbReference type="ChEBI" id="CHEBI:15378"/>
        <dbReference type="ChEBI" id="CHEBI:29999"/>
        <dbReference type="ChEBI" id="CHEBI:57287"/>
        <dbReference type="ChEBI" id="CHEBI:58343"/>
        <dbReference type="ChEBI" id="CHEBI:64479"/>
        <dbReference type="EC" id="2.7.8.7"/>
    </reaction>
    <physiologicalReaction direction="left-to-right" evidence="7">
        <dbReference type="Rhea" id="RHEA:12069"/>
    </physiologicalReaction>
</comment>
<dbReference type="InterPro" id="IPR037143">
    <property type="entry name" value="4-PPantetheinyl_Trfase_dom_sf"/>
</dbReference>
<gene>
    <name evidence="12" type="ORF">CAUJ_LOCUS7537</name>
</gene>
<dbReference type="PANTHER" id="PTHR12215:SF10">
    <property type="entry name" value="L-AMINOADIPATE-SEMIALDEHYDE DEHYDROGENASE-PHOSPHOPANTETHEINYL TRANSFERASE"/>
    <property type="match status" value="1"/>
</dbReference>
<evidence type="ECO:0000256" key="2">
    <source>
        <dbReference type="ARBA" id="ARBA00013172"/>
    </source>
</evidence>
<keyword evidence="13" id="KW-1185">Reference proteome</keyword>
<comment type="similarity">
    <text evidence="1">Belongs to the P-Pant transferase superfamily. AcpS family.</text>
</comment>
<dbReference type="AlphaFoldDB" id="A0A8S1HAU1"/>
<evidence type="ECO:0000313" key="12">
    <source>
        <dbReference type="EMBL" id="CAD6191618.1"/>
    </source>
</evidence>
<protein>
    <recommendedName>
        <fullName evidence="3">L-aminoadipate-semialdehyde dehydrogenase-phosphopantetheinyl transferase</fullName>
        <ecNumber evidence="2">2.7.8.7</ecNumber>
    </recommendedName>
    <alternativeName>
        <fullName evidence="5">4'-phosphopantetheinyl transferase</fullName>
    </alternativeName>
    <alternativeName>
        <fullName evidence="6">Alpha-aminoadipic semialdehyde dehydrogenase-phosphopantetheinyl transferase</fullName>
    </alternativeName>
</protein>
<dbReference type="FunFam" id="3.90.470.20:FF:000003">
    <property type="entry name" value="L-aminoadipate-semialdehyde dehydrogenase-phosphopantetheinyl transferase"/>
    <property type="match status" value="1"/>
</dbReference>
<dbReference type="InterPro" id="IPR008278">
    <property type="entry name" value="4-PPantetheinyl_Trfase_dom"/>
</dbReference>
<evidence type="ECO:0000256" key="9">
    <source>
        <dbReference type="SAM" id="Coils"/>
    </source>
</evidence>
<comment type="catalytic activity">
    <reaction evidence="8">
        <text>apo-[ACP] + acetyl-CoA = acetyl-[ACP] + adenosine 3',5'-bisphosphate + H(+)</text>
        <dbReference type="Rhea" id="RHEA:46564"/>
        <dbReference type="Rhea" id="RHEA-COMP:9621"/>
        <dbReference type="Rhea" id="RHEA-COMP:9690"/>
        <dbReference type="ChEBI" id="CHEBI:15378"/>
        <dbReference type="ChEBI" id="CHEBI:29999"/>
        <dbReference type="ChEBI" id="CHEBI:57288"/>
        <dbReference type="ChEBI" id="CHEBI:58343"/>
        <dbReference type="ChEBI" id="CHEBI:78446"/>
    </reaction>
    <physiologicalReaction direction="left-to-right" evidence="8">
        <dbReference type="Rhea" id="RHEA:46565"/>
    </physiologicalReaction>
</comment>
<dbReference type="GO" id="GO:0005829">
    <property type="term" value="C:cytosol"/>
    <property type="evidence" value="ECO:0007669"/>
    <property type="project" value="TreeGrafter"/>
</dbReference>
<proteinExistence type="inferred from homology"/>
<evidence type="ECO:0000259" key="11">
    <source>
        <dbReference type="Pfam" id="PF22624"/>
    </source>
</evidence>
<dbReference type="Pfam" id="PF01648">
    <property type="entry name" value="ACPS"/>
    <property type="match status" value="1"/>
</dbReference>
<evidence type="ECO:0000256" key="3">
    <source>
        <dbReference type="ARBA" id="ARBA00016301"/>
    </source>
</evidence>
<dbReference type="InterPro" id="IPR050559">
    <property type="entry name" value="P-Pant_transferase_sf"/>
</dbReference>
<evidence type="ECO:0000256" key="6">
    <source>
        <dbReference type="ARBA" id="ARBA00033443"/>
    </source>
</evidence>
<dbReference type="GO" id="GO:0008897">
    <property type="term" value="F:holo-[acyl-carrier-protein] synthase activity"/>
    <property type="evidence" value="ECO:0007669"/>
    <property type="project" value="UniProtKB-EC"/>
</dbReference>
<dbReference type="SUPFAM" id="SSF56214">
    <property type="entry name" value="4'-phosphopantetheinyl transferase"/>
    <property type="match status" value="2"/>
</dbReference>
<evidence type="ECO:0000256" key="8">
    <source>
        <dbReference type="ARBA" id="ARBA00048794"/>
    </source>
</evidence>
<evidence type="ECO:0000313" key="13">
    <source>
        <dbReference type="Proteomes" id="UP000835052"/>
    </source>
</evidence>
<name>A0A8S1HAU1_9PELO</name>
<feature type="domain" description="4'-phosphopantetheinyl transferase N-terminal" evidence="11">
    <location>
        <begin position="25"/>
        <end position="108"/>
    </location>
</feature>
<feature type="coiled-coil region" evidence="9">
    <location>
        <begin position="116"/>
        <end position="143"/>
    </location>
</feature>
<dbReference type="EC" id="2.7.8.7" evidence="2"/>
<organism evidence="12 13">
    <name type="scientific">Caenorhabditis auriculariae</name>
    <dbReference type="NCBI Taxonomy" id="2777116"/>
    <lineage>
        <taxon>Eukaryota</taxon>
        <taxon>Metazoa</taxon>
        <taxon>Ecdysozoa</taxon>
        <taxon>Nematoda</taxon>
        <taxon>Chromadorea</taxon>
        <taxon>Rhabditida</taxon>
        <taxon>Rhabditina</taxon>
        <taxon>Rhabditomorpha</taxon>
        <taxon>Rhabditoidea</taxon>
        <taxon>Rhabditidae</taxon>
        <taxon>Peloderinae</taxon>
        <taxon>Caenorhabditis</taxon>
    </lineage>
</organism>
<dbReference type="OrthoDB" id="26719at2759"/>
<reference evidence="12" key="1">
    <citation type="submission" date="2020-10" db="EMBL/GenBank/DDBJ databases">
        <authorList>
            <person name="Kikuchi T."/>
        </authorList>
    </citation>
    <scope>NUCLEOTIDE SEQUENCE</scope>
    <source>
        <strain evidence="12">NKZ352</strain>
    </source>
</reference>